<organism evidence="4 5">
    <name type="scientific">Ceratodon purpureus</name>
    <name type="common">Fire moss</name>
    <name type="synonym">Dicranum purpureum</name>
    <dbReference type="NCBI Taxonomy" id="3225"/>
    <lineage>
        <taxon>Eukaryota</taxon>
        <taxon>Viridiplantae</taxon>
        <taxon>Streptophyta</taxon>
        <taxon>Embryophyta</taxon>
        <taxon>Bryophyta</taxon>
        <taxon>Bryophytina</taxon>
        <taxon>Bryopsida</taxon>
        <taxon>Dicranidae</taxon>
        <taxon>Pseudoditrichales</taxon>
        <taxon>Ditrichaceae</taxon>
        <taxon>Ceratodon</taxon>
    </lineage>
</organism>
<protein>
    <recommendedName>
        <fullName evidence="3">WRC domain-containing protein</fullName>
    </recommendedName>
</protein>
<evidence type="ECO:0000313" key="4">
    <source>
        <dbReference type="EMBL" id="KAG0555825.1"/>
    </source>
</evidence>
<gene>
    <name evidence="4" type="ORF">KC19_11G006000</name>
</gene>
<reference evidence="4 5" key="1">
    <citation type="submission" date="2020-06" db="EMBL/GenBank/DDBJ databases">
        <title>WGS assembly of Ceratodon purpureus strain R40.</title>
        <authorList>
            <person name="Carey S.B."/>
            <person name="Jenkins J."/>
            <person name="Shu S."/>
            <person name="Lovell J.T."/>
            <person name="Sreedasyam A."/>
            <person name="Maumus F."/>
            <person name="Tiley G.P."/>
            <person name="Fernandez-Pozo N."/>
            <person name="Barry K."/>
            <person name="Chen C."/>
            <person name="Wang M."/>
            <person name="Lipzen A."/>
            <person name="Daum C."/>
            <person name="Saski C.A."/>
            <person name="Payton A.C."/>
            <person name="Mcbreen J.C."/>
            <person name="Conrad R.E."/>
            <person name="Kollar L.M."/>
            <person name="Olsson S."/>
            <person name="Huttunen S."/>
            <person name="Landis J.B."/>
            <person name="Wickett N.J."/>
            <person name="Johnson M.G."/>
            <person name="Rensing S.A."/>
            <person name="Grimwood J."/>
            <person name="Schmutz J."/>
            <person name="Mcdaniel S.F."/>
        </authorList>
    </citation>
    <scope>NUCLEOTIDE SEQUENCE [LARGE SCALE GENOMIC DNA]</scope>
    <source>
        <strain evidence="4 5">R40</strain>
    </source>
</reference>
<dbReference type="PANTHER" id="PTHR34122">
    <property type="entry name" value="EXPRESSED PROTEIN-RELATED"/>
    <property type="match status" value="1"/>
</dbReference>
<evidence type="ECO:0000256" key="2">
    <source>
        <dbReference type="SAM" id="MobiDB-lite"/>
    </source>
</evidence>
<dbReference type="PROSITE" id="PS51667">
    <property type="entry name" value="WRC"/>
    <property type="match status" value="1"/>
</dbReference>
<feature type="compositionally biased region" description="Gly residues" evidence="2">
    <location>
        <begin position="47"/>
        <end position="59"/>
    </location>
</feature>
<dbReference type="EMBL" id="CM026432">
    <property type="protein sequence ID" value="KAG0555825.1"/>
    <property type="molecule type" value="Genomic_DNA"/>
</dbReference>
<evidence type="ECO:0000259" key="3">
    <source>
        <dbReference type="PROSITE" id="PS51667"/>
    </source>
</evidence>
<accession>A0A8T0GAU8</accession>
<feature type="region of interest" description="Disordered" evidence="2">
    <location>
        <begin position="40"/>
        <end position="81"/>
    </location>
</feature>
<proteinExistence type="predicted"/>
<evidence type="ECO:0000256" key="1">
    <source>
        <dbReference type="ARBA" id="ARBA00023242"/>
    </source>
</evidence>
<name>A0A8T0GAU8_CERPU</name>
<dbReference type="AlphaFoldDB" id="A0A8T0GAU8"/>
<keyword evidence="1" id="KW-0539">Nucleus</keyword>
<dbReference type="InterPro" id="IPR014977">
    <property type="entry name" value="WRC_dom"/>
</dbReference>
<sequence length="377" mass="41174">MKIRRRSEKQLGVAPDGVPPLHTLITCTYQKLFRKEGGGYGFDSSGAAGGGNGAAGGPGASLEHKRQKKLHRHEPGSSWANGARLSLEAKEEGNNLNGVIDVDKHGDGAGHESCHDLQEARTNPLLPKRRKVKSTRYADFAEEATPHSLKAEKRSRQIEKDNFTAQDTAEYINTVASSKEALIASIFYVFDTLGKSGLTASEVVAIMLEQMLPGLKEGGARHTVQVANVLRRSRHFISIGNKQYLPCRVVDDPAKKHGRNHGQASKSKQGRAEICKLYDGSGWHCSREAHLGFSLCVHHLDMINRPLGKVQAPTSPVTDAPVNKESPRSQHEEDPESDSDCEESEDIGPALAKWGRDRTPGSAPNQKRKMLSLMSIK</sequence>
<evidence type="ECO:0000313" key="5">
    <source>
        <dbReference type="Proteomes" id="UP000822688"/>
    </source>
</evidence>
<dbReference type="Proteomes" id="UP000822688">
    <property type="component" value="Chromosome 11"/>
</dbReference>
<dbReference type="PANTHER" id="PTHR34122:SF4">
    <property type="entry name" value="WRC DOMAIN-CONTAINING PROTEIN"/>
    <property type="match status" value="1"/>
</dbReference>
<feature type="domain" description="WRC" evidence="3">
    <location>
        <begin position="269"/>
        <end position="313"/>
    </location>
</feature>
<feature type="compositionally biased region" description="Acidic residues" evidence="2">
    <location>
        <begin position="333"/>
        <end position="346"/>
    </location>
</feature>
<feature type="region of interest" description="Disordered" evidence="2">
    <location>
        <begin position="310"/>
        <end position="377"/>
    </location>
</feature>
<comment type="caution">
    <text evidence="4">The sequence shown here is derived from an EMBL/GenBank/DDBJ whole genome shotgun (WGS) entry which is preliminary data.</text>
</comment>
<keyword evidence="5" id="KW-1185">Reference proteome</keyword>